<feature type="compositionally biased region" description="Basic and acidic residues" evidence="1">
    <location>
        <begin position="61"/>
        <end position="71"/>
    </location>
</feature>
<dbReference type="AlphaFoldDB" id="A0A1H9RDL7"/>
<evidence type="ECO:0000313" key="3">
    <source>
        <dbReference type="Proteomes" id="UP000199572"/>
    </source>
</evidence>
<feature type="compositionally biased region" description="Basic and acidic residues" evidence="1">
    <location>
        <begin position="1"/>
        <end position="17"/>
    </location>
</feature>
<accession>A0A1H9RDL7</accession>
<organism evidence="2 3">
    <name type="scientific">Pedobacter rhizosphaerae</name>
    <dbReference type="NCBI Taxonomy" id="390241"/>
    <lineage>
        <taxon>Bacteria</taxon>
        <taxon>Pseudomonadati</taxon>
        <taxon>Bacteroidota</taxon>
        <taxon>Sphingobacteriia</taxon>
        <taxon>Sphingobacteriales</taxon>
        <taxon>Sphingobacteriaceae</taxon>
        <taxon>Pedobacter</taxon>
    </lineage>
</organism>
<sequence length="84" mass="9390">MKKEENKNLADHQEKQDAVNSNMPSNQVPRYRSNNNEHKNIVKSEAGNLARDFGKGDFGSEEARTDAERGNEGNAGNMPNTEEK</sequence>
<keyword evidence="3" id="KW-1185">Reference proteome</keyword>
<gene>
    <name evidence="2" type="ORF">SAMN04488023_11461</name>
</gene>
<name>A0A1H9RDL7_9SPHI</name>
<reference evidence="2 3" key="1">
    <citation type="submission" date="2016-10" db="EMBL/GenBank/DDBJ databases">
        <authorList>
            <person name="de Groot N.N."/>
        </authorList>
    </citation>
    <scope>NUCLEOTIDE SEQUENCE [LARGE SCALE GENOMIC DNA]</scope>
    <source>
        <strain evidence="2 3">DSM 18610</strain>
    </source>
</reference>
<dbReference type="RefSeq" id="WP_090884872.1">
    <property type="nucleotide sequence ID" value="NZ_FOGG01000014.1"/>
</dbReference>
<dbReference type="Proteomes" id="UP000199572">
    <property type="component" value="Unassembled WGS sequence"/>
</dbReference>
<dbReference type="OrthoDB" id="770150at2"/>
<feature type="region of interest" description="Disordered" evidence="1">
    <location>
        <begin position="1"/>
        <end position="84"/>
    </location>
</feature>
<proteinExistence type="predicted"/>
<dbReference type="EMBL" id="FOGG01000014">
    <property type="protein sequence ID" value="SER70635.1"/>
    <property type="molecule type" value="Genomic_DNA"/>
</dbReference>
<evidence type="ECO:0000256" key="1">
    <source>
        <dbReference type="SAM" id="MobiDB-lite"/>
    </source>
</evidence>
<protein>
    <submittedName>
        <fullName evidence="2">Uncharacterized protein</fullName>
    </submittedName>
</protein>
<evidence type="ECO:0000313" key="2">
    <source>
        <dbReference type="EMBL" id="SER70635.1"/>
    </source>
</evidence>
<feature type="compositionally biased region" description="Polar residues" evidence="1">
    <location>
        <begin position="18"/>
        <end position="34"/>
    </location>
</feature>